<protein>
    <submittedName>
        <fullName evidence="1">Uncharacterized protein</fullName>
    </submittedName>
</protein>
<accession>A0A5B9E1F8</accession>
<name>A0A5B9E1F8_9GAMM</name>
<dbReference type="Proteomes" id="UP000321807">
    <property type="component" value="Chromosome"/>
</dbReference>
<reference evidence="1 2" key="1">
    <citation type="submission" date="2019-08" db="EMBL/GenBank/DDBJ databases">
        <title>Complete genome sequence of Rhodanobacter glycinis strain T01E-68 isolated from tomato root.</title>
        <authorList>
            <person name="Weon H.-Y."/>
            <person name="Lee S.A."/>
        </authorList>
    </citation>
    <scope>NUCLEOTIDE SEQUENCE [LARGE SCALE GENOMIC DNA]</scope>
    <source>
        <strain evidence="1 2">T01E-68</strain>
    </source>
</reference>
<gene>
    <name evidence="1" type="ORF">CS053_08300</name>
</gene>
<evidence type="ECO:0000313" key="2">
    <source>
        <dbReference type="Proteomes" id="UP000321807"/>
    </source>
</evidence>
<evidence type="ECO:0000313" key="1">
    <source>
        <dbReference type="EMBL" id="QEE24501.1"/>
    </source>
</evidence>
<dbReference type="RefSeq" id="WP_147627094.1">
    <property type="nucleotide sequence ID" value="NZ_CP042807.1"/>
</dbReference>
<dbReference type="EMBL" id="CP042807">
    <property type="protein sequence ID" value="QEE24501.1"/>
    <property type="molecule type" value="Genomic_DNA"/>
</dbReference>
<organism evidence="1 2">
    <name type="scientific">Rhodanobacter glycinis</name>
    <dbReference type="NCBI Taxonomy" id="582702"/>
    <lineage>
        <taxon>Bacteria</taxon>
        <taxon>Pseudomonadati</taxon>
        <taxon>Pseudomonadota</taxon>
        <taxon>Gammaproteobacteria</taxon>
        <taxon>Lysobacterales</taxon>
        <taxon>Rhodanobacteraceae</taxon>
        <taxon>Rhodanobacter</taxon>
    </lineage>
</organism>
<sequence>MTMQPALFHESYEDAIRDAVLAMGGNKRIGAHLWPAMLADEAGKKLADCLNRDKREKLSLGELALIRREARKQGVHILAAYEMRDAGYADPLPITPEDEAAQLRREYIAAVKAMSAIQSRIDRNHVLTGAAS</sequence>
<proteinExistence type="predicted"/>
<dbReference type="AlphaFoldDB" id="A0A5B9E1F8"/>
<dbReference type="KEGG" id="rgl:CS053_08300"/>